<keyword evidence="3" id="KW-1185">Reference proteome</keyword>
<evidence type="ECO:0000313" key="3">
    <source>
        <dbReference type="Proteomes" id="UP000638648"/>
    </source>
</evidence>
<proteinExistence type="predicted"/>
<accession>A0A927RBE8</accession>
<protein>
    <submittedName>
        <fullName evidence="2">Heme/copper-type cytochrome/quinol oxidase subunit 2</fullName>
    </submittedName>
</protein>
<dbReference type="EMBL" id="JADBEM010000001">
    <property type="protein sequence ID" value="MBE1610067.1"/>
    <property type="molecule type" value="Genomic_DNA"/>
</dbReference>
<keyword evidence="1" id="KW-0812">Transmembrane</keyword>
<sequence length="66" mass="7194">MLHLAVTLYTLGVRLADQARTKLTTEPERGSETIEKVLWAVAVIAIVAIVVTVIKNYVTSEAGKIK</sequence>
<name>A0A927RBE8_9ACTN</name>
<gene>
    <name evidence="2" type="ORF">HEB94_006915</name>
</gene>
<evidence type="ECO:0000313" key="2">
    <source>
        <dbReference type="EMBL" id="MBE1610067.1"/>
    </source>
</evidence>
<organism evidence="2 3">
    <name type="scientific">Actinopolymorpha pittospori</name>
    <dbReference type="NCBI Taxonomy" id="648752"/>
    <lineage>
        <taxon>Bacteria</taxon>
        <taxon>Bacillati</taxon>
        <taxon>Actinomycetota</taxon>
        <taxon>Actinomycetes</taxon>
        <taxon>Propionibacteriales</taxon>
        <taxon>Actinopolymorphaceae</taxon>
        <taxon>Actinopolymorpha</taxon>
    </lineage>
</organism>
<feature type="transmembrane region" description="Helical" evidence="1">
    <location>
        <begin position="37"/>
        <end position="58"/>
    </location>
</feature>
<reference evidence="2" key="1">
    <citation type="submission" date="2020-10" db="EMBL/GenBank/DDBJ databases">
        <title>Sequencing the genomes of 1000 actinobacteria strains.</title>
        <authorList>
            <person name="Klenk H.-P."/>
        </authorList>
    </citation>
    <scope>NUCLEOTIDE SEQUENCE</scope>
    <source>
        <strain evidence="2">DSM 45354</strain>
    </source>
</reference>
<comment type="caution">
    <text evidence="2">The sequence shown here is derived from an EMBL/GenBank/DDBJ whole genome shotgun (WGS) entry which is preliminary data.</text>
</comment>
<dbReference type="RefSeq" id="WP_192753493.1">
    <property type="nucleotide sequence ID" value="NZ_BAABJL010000200.1"/>
</dbReference>
<dbReference type="AlphaFoldDB" id="A0A927RBE8"/>
<evidence type="ECO:0000256" key="1">
    <source>
        <dbReference type="SAM" id="Phobius"/>
    </source>
</evidence>
<keyword evidence="1" id="KW-1133">Transmembrane helix</keyword>
<dbReference type="Proteomes" id="UP000638648">
    <property type="component" value="Unassembled WGS sequence"/>
</dbReference>
<keyword evidence="1" id="KW-0472">Membrane</keyword>